<dbReference type="AlphaFoldDB" id="A0A4Q2UQ50"/>
<feature type="region of interest" description="Disordered" evidence="1">
    <location>
        <begin position="250"/>
        <end position="278"/>
    </location>
</feature>
<name>A0A4Q2UQ50_9BACT</name>
<gene>
    <name evidence="2" type="ORF">EQG79_14285</name>
</gene>
<organism evidence="2 3">
    <name type="scientific">Spirosoma sordidisoli</name>
    <dbReference type="NCBI Taxonomy" id="2502893"/>
    <lineage>
        <taxon>Bacteria</taxon>
        <taxon>Pseudomonadati</taxon>
        <taxon>Bacteroidota</taxon>
        <taxon>Cytophagia</taxon>
        <taxon>Cytophagales</taxon>
        <taxon>Cytophagaceae</taxon>
        <taxon>Spirosoma</taxon>
    </lineage>
</organism>
<comment type="caution">
    <text evidence="2">The sequence shown here is derived from an EMBL/GenBank/DDBJ whole genome shotgun (WGS) entry which is preliminary data.</text>
</comment>
<dbReference type="RefSeq" id="WP_129602083.1">
    <property type="nucleotide sequence ID" value="NZ_SBLB01000003.1"/>
</dbReference>
<keyword evidence="3" id="KW-1185">Reference proteome</keyword>
<evidence type="ECO:0000256" key="1">
    <source>
        <dbReference type="SAM" id="MobiDB-lite"/>
    </source>
</evidence>
<dbReference type="EMBL" id="SBLB01000003">
    <property type="protein sequence ID" value="RYC69760.1"/>
    <property type="molecule type" value="Genomic_DNA"/>
</dbReference>
<sequence length="278" mass="30877">MLTDQITAWLTSPDDYDTGLQLLRKTGYSSFTLTVLSMGADVYNRQRLETELRTWLEKQNTIRPAAGSTAPGPTRYAVDSSVPLTVAMDFVPGPHQAGPRQAGAQIVVHEPAIGKTAVHQPAEPDRAGQLRKQAGQLLDERAELKAQLRARMDEGNSDALMAARLPLALRVKAITRQLDDIYGQLDFLDQNGYLPLATDPAVEVDDRAALMNVRSYVSRYRAKLKKDLTPEQRQSAVQLLQQYEAEKQRLELKLYPKHDSHSTGQQAEAGPNHPDPFP</sequence>
<reference evidence="2 3" key="1">
    <citation type="submission" date="2019-01" db="EMBL/GenBank/DDBJ databases">
        <title>Spirosoma flava sp. nov., a propanil-degrading bacterium isolated from herbicide-contaminated soil.</title>
        <authorList>
            <person name="Zhang L."/>
            <person name="Jiang J.-D."/>
        </authorList>
    </citation>
    <scope>NUCLEOTIDE SEQUENCE [LARGE SCALE GENOMIC DNA]</scope>
    <source>
        <strain evidence="2 3">TY50</strain>
    </source>
</reference>
<evidence type="ECO:0000313" key="2">
    <source>
        <dbReference type="EMBL" id="RYC69760.1"/>
    </source>
</evidence>
<accession>A0A4Q2UQ50</accession>
<protein>
    <submittedName>
        <fullName evidence="2">Uncharacterized protein</fullName>
    </submittedName>
</protein>
<proteinExistence type="predicted"/>
<dbReference type="Proteomes" id="UP000290407">
    <property type="component" value="Unassembled WGS sequence"/>
</dbReference>
<feature type="compositionally biased region" description="Basic and acidic residues" evidence="1">
    <location>
        <begin position="250"/>
        <end position="261"/>
    </location>
</feature>
<evidence type="ECO:0000313" key="3">
    <source>
        <dbReference type="Proteomes" id="UP000290407"/>
    </source>
</evidence>